<sequence length="213" mass="24024">MKKLSNACSVILYIYTTEYCAYIEGWPASEALAAFFGVAAQYSTELRTKHLHADLFSGRCTVRSGIASRVFRPHLIRSLSIDQVRVDNSQWRFSFTFLPVSAIHLITTTFHPSTNRQELGYNPNLLPSVELLRLRDRVMAMMTPKGGADVYDDVLYSSSGGDDAPRVLVGDGDFEVDLEDKVLEWRERAEGELAPLTVKEAEDMVWEDESFAF</sequence>
<keyword evidence="2" id="KW-1185">Reference proteome</keyword>
<protein>
    <submittedName>
        <fullName evidence="1">Uncharacterized protein</fullName>
    </submittedName>
</protein>
<dbReference type="RefSeq" id="XP_008089326.1">
    <property type="nucleotide sequence ID" value="XM_008091135.1"/>
</dbReference>
<dbReference type="AlphaFoldDB" id="E3Q2K5"/>
<dbReference type="GeneID" id="24405815"/>
<evidence type="ECO:0000313" key="1">
    <source>
        <dbReference type="EMBL" id="EFQ25306.1"/>
    </source>
</evidence>
<dbReference type="HOGENOM" id="CLU_1294304_0_0_1"/>
<accession>E3Q2K5</accession>
<dbReference type="eggNOG" id="ENOG502RMCG">
    <property type="taxonomic scope" value="Eukaryota"/>
</dbReference>
<name>E3Q2K5_COLGM</name>
<proteinExistence type="predicted"/>
<dbReference type="Proteomes" id="UP000008782">
    <property type="component" value="Unassembled WGS sequence"/>
</dbReference>
<reference evidence="2" key="1">
    <citation type="journal article" date="2012" name="Nat. Genet.">
        <title>Lifestyle transitions in plant pathogenic Colletotrichum fungi deciphered by genome and transcriptome analyses.</title>
        <authorList>
            <person name="O'Connell R.J."/>
            <person name="Thon M.R."/>
            <person name="Hacquard S."/>
            <person name="Amyotte S.G."/>
            <person name="Kleemann J."/>
            <person name="Torres M.F."/>
            <person name="Damm U."/>
            <person name="Buiate E.A."/>
            <person name="Epstein L."/>
            <person name="Alkan N."/>
            <person name="Altmueller J."/>
            <person name="Alvarado-Balderrama L."/>
            <person name="Bauser C.A."/>
            <person name="Becker C."/>
            <person name="Birren B.W."/>
            <person name="Chen Z."/>
            <person name="Choi J."/>
            <person name="Crouch J.A."/>
            <person name="Duvick J.P."/>
            <person name="Farman M.A."/>
            <person name="Gan P."/>
            <person name="Heiman D."/>
            <person name="Henrissat B."/>
            <person name="Howard R.J."/>
            <person name="Kabbage M."/>
            <person name="Koch C."/>
            <person name="Kracher B."/>
            <person name="Kubo Y."/>
            <person name="Law A.D."/>
            <person name="Lebrun M.-H."/>
            <person name="Lee Y.-H."/>
            <person name="Miyara I."/>
            <person name="Moore N."/>
            <person name="Neumann U."/>
            <person name="Nordstroem K."/>
            <person name="Panaccione D.G."/>
            <person name="Panstruga R."/>
            <person name="Place M."/>
            <person name="Proctor R.H."/>
            <person name="Prusky D."/>
            <person name="Rech G."/>
            <person name="Reinhardt R."/>
            <person name="Rollins J.A."/>
            <person name="Rounsley S."/>
            <person name="Schardl C.L."/>
            <person name="Schwartz D.C."/>
            <person name="Shenoy N."/>
            <person name="Shirasu K."/>
            <person name="Sikhakolli U.R."/>
            <person name="Stueber K."/>
            <person name="Sukno S.A."/>
            <person name="Sweigard J.A."/>
            <person name="Takano Y."/>
            <person name="Takahara H."/>
            <person name="Trail F."/>
            <person name="van der Does H.C."/>
            <person name="Voll L.M."/>
            <person name="Will I."/>
            <person name="Young S."/>
            <person name="Zeng Q."/>
            <person name="Zhang J."/>
            <person name="Zhou S."/>
            <person name="Dickman M.B."/>
            <person name="Schulze-Lefert P."/>
            <person name="Ver Loren van Themaat E."/>
            <person name="Ma L.-J."/>
            <person name="Vaillancourt L.J."/>
        </authorList>
    </citation>
    <scope>NUCLEOTIDE SEQUENCE [LARGE SCALE GENOMIC DNA]</scope>
    <source>
        <strain evidence="2">M1.001 / M2 / FGSC 10212</strain>
    </source>
</reference>
<dbReference type="VEuPathDB" id="FungiDB:GLRG_00450"/>
<organism evidence="2">
    <name type="scientific">Colletotrichum graminicola (strain M1.001 / M2 / FGSC 10212)</name>
    <name type="common">Maize anthracnose fungus</name>
    <name type="synonym">Glomerella graminicola</name>
    <dbReference type="NCBI Taxonomy" id="645133"/>
    <lineage>
        <taxon>Eukaryota</taxon>
        <taxon>Fungi</taxon>
        <taxon>Dikarya</taxon>
        <taxon>Ascomycota</taxon>
        <taxon>Pezizomycotina</taxon>
        <taxon>Sordariomycetes</taxon>
        <taxon>Hypocreomycetidae</taxon>
        <taxon>Glomerellales</taxon>
        <taxon>Glomerellaceae</taxon>
        <taxon>Colletotrichum</taxon>
        <taxon>Colletotrichum graminicola species complex</taxon>
    </lineage>
</organism>
<evidence type="ECO:0000313" key="2">
    <source>
        <dbReference type="Proteomes" id="UP000008782"/>
    </source>
</evidence>
<dbReference type="EMBL" id="GG697331">
    <property type="protein sequence ID" value="EFQ25306.1"/>
    <property type="molecule type" value="Genomic_DNA"/>
</dbReference>
<gene>
    <name evidence="1" type="ORF">GLRG_00450</name>
</gene>
<dbReference type="OrthoDB" id="4796901at2759"/>